<gene>
    <name evidence="2" type="ORF">XM47_03710</name>
</gene>
<keyword evidence="3" id="KW-1185">Reference proteome</keyword>
<evidence type="ECO:0000259" key="1">
    <source>
        <dbReference type="Pfam" id="PF02120"/>
    </source>
</evidence>
<name>A0A0J8JNY4_9ALTE</name>
<organism evidence="2 3">
    <name type="scientific">Catenovulum maritimum</name>
    <dbReference type="NCBI Taxonomy" id="1513271"/>
    <lineage>
        <taxon>Bacteria</taxon>
        <taxon>Pseudomonadati</taxon>
        <taxon>Pseudomonadota</taxon>
        <taxon>Gammaproteobacteria</taxon>
        <taxon>Alteromonadales</taxon>
        <taxon>Alteromonadaceae</taxon>
        <taxon>Catenovulum</taxon>
    </lineage>
</organism>
<dbReference type="Pfam" id="PF02120">
    <property type="entry name" value="Flg_hook"/>
    <property type="match status" value="1"/>
</dbReference>
<protein>
    <recommendedName>
        <fullName evidence="1">Flagellar hook-length control protein-like C-terminal domain-containing protein</fullName>
    </recommendedName>
</protein>
<dbReference type="STRING" id="1513271.XM47_03710"/>
<comment type="caution">
    <text evidence="2">The sequence shown here is derived from an EMBL/GenBank/DDBJ whole genome shotgun (WGS) entry which is preliminary data.</text>
</comment>
<accession>A0A0J8JNY4</accession>
<dbReference type="AlphaFoldDB" id="A0A0J8JNY4"/>
<dbReference type="Proteomes" id="UP000037600">
    <property type="component" value="Unassembled WGS sequence"/>
</dbReference>
<dbReference type="OrthoDB" id="6379036at2"/>
<evidence type="ECO:0000313" key="2">
    <source>
        <dbReference type="EMBL" id="KMT66351.1"/>
    </source>
</evidence>
<sequence>MTFNQSLNKLKNNAADLVKQASASYQNSLNQIGNIRQAALTKVNQITSQLTFQTGQKVHVELTKHQQQQLENVKTVSVELNSDKLIIRPASIKIFSQTLTDSNKAFLFNQALQHSESETPKGNIVLAKISNNQARFEFDGRVYQIPVSAKLAKQQSVYLQVNQTNNGLSVKVINTNEKPIIAPFELQTKISNGFLHISNDKIQLPKSLASLITGSYTASLKTQGSSRHNPERMIELINNQTKEIHKLNLNKLNNSFVDALITKLIPKQGNHLIKTIQIHDQEINIKLAGQKVKIALEDLKQANTAAQSQLANVKLAHNQVELKLANGQKFHFVMDEIPSIKNLIEQQNNQVAKQNSNITQVLEKLNVSLLPEHREALKQLNSLAGLRLNLENKNLVLSQQPHTSISVPMSAKLKNDLQQSGLINAPTKENTVKLNPDIQNTHQENLSSSQTQLFEKFDPKLSEQSLLKQLNQTSLISDKQILELSASSKSQLNQQLKHQVGQIRPLNELFSQLQAQVTEQQNAELISAAPKPNESVTKAIRSLLNQFTQLHNAEQIQQIVQSQINMPQSLTSQTNPTGLSNQLALALQLLLKPKTSRNYNKETTTSAKTNKPHLSPEGSLTLKALAQSLKHIQHNQQQTALSKTESHAQIFATIPFGANSKVEQAEVKINLEQHEDELSNQDKALSMWKFSVKFDLEALGKMVTKASLFENELRLNLYCENPKLAIIAEDKISHLRKKLAESGIQLNEVEYNCAKIAEHLWQETSLQGFYSK</sequence>
<dbReference type="RefSeq" id="WP_048689816.1">
    <property type="nucleotide sequence ID" value="NZ_KQ130483.1"/>
</dbReference>
<evidence type="ECO:0000313" key="3">
    <source>
        <dbReference type="Proteomes" id="UP000037600"/>
    </source>
</evidence>
<proteinExistence type="predicted"/>
<dbReference type="InterPro" id="IPR021136">
    <property type="entry name" value="Flagellar_hook_control-like_C"/>
</dbReference>
<feature type="domain" description="Flagellar hook-length control protein-like C-terminal" evidence="1">
    <location>
        <begin position="681"/>
        <end position="750"/>
    </location>
</feature>
<dbReference type="EMBL" id="LAZL01000004">
    <property type="protein sequence ID" value="KMT66351.1"/>
    <property type="molecule type" value="Genomic_DNA"/>
</dbReference>
<reference evidence="2 3" key="1">
    <citation type="submission" date="2015-04" db="EMBL/GenBank/DDBJ databases">
        <title>Draft Genome Sequence of the Novel Agar-Digesting Marine Bacterium Q1.</title>
        <authorList>
            <person name="Li Y."/>
            <person name="Li D."/>
            <person name="Chen G."/>
            <person name="Du Z."/>
        </authorList>
    </citation>
    <scope>NUCLEOTIDE SEQUENCE [LARGE SCALE GENOMIC DNA]</scope>
    <source>
        <strain evidence="2 3">Q1</strain>
    </source>
</reference>